<dbReference type="SUPFAM" id="SSF57850">
    <property type="entry name" value="RING/U-box"/>
    <property type="match status" value="1"/>
</dbReference>
<evidence type="ECO:0000256" key="3">
    <source>
        <dbReference type="ARBA" id="ARBA00022833"/>
    </source>
</evidence>
<dbReference type="PANTHER" id="PTHR47094:SF1">
    <property type="entry name" value="RING-TYPE E3 UBIQUITIN TRANSFERASE"/>
    <property type="match status" value="1"/>
</dbReference>
<feature type="domain" description="RING-type" evidence="6">
    <location>
        <begin position="162"/>
        <end position="212"/>
    </location>
</feature>
<evidence type="ECO:0000256" key="2">
    <source>
        <dbReference type="ARBA" id="ARBA00022771"/>
    </source>
</evidence>
<sequence>MAADSLPLPLTTKNLRPRSQARRPSTTTSSSSKSSSSRSDLTLGMSSSGEGSGSRSRSSPRGVKRTNAAVVPRKRQKIEESDDDIEEFPDNLTQATPPPTTQTQSTLKDEEIEELSSAGPAPKSPKLETEPIAISDSSSLASSSKLPPAPPPPPQRLSEYSCPICFCAPTNATMTPCGHVCCGSCLFTAIKTMIQRGAMTPGSGEARCPVCRAEIPGWDGRGGGRISHALNLVLSSKHYNYLVE</sequence>
<dbReference type="PANTHER" id="PTHR47094">
    <property type="entry name" value="ELFLESS, ISOFORM B"/>
    <property type="match status" value="1"/>
</dbReference>
<feature type="compositionally biased region" description="Acidic residues" evidence="5">
    <location>
        <begin position="80"/>
        <end position="89"/>
    </location>
</feature>
<feature type="compositionally biased region" description="Low complexity" evidence="5">
    <location>
        <begin position="22"/>
        <end position="61"/>
    </location>
</feature>
<keyword evidence="1" id="KW-0479">Metal-binding</keyword>
<reference evidence="7" key="1">
    <citation type="submission" date="2014-09" db="EMBL/GenBank/DDBJ databases">
        <title>Genome sequence of the luminous mushroom Mycena chlorophos for searching fungal bioluminescence genes.</title>
        <authorList>
            <person name="Tanaka Y."/>
            <person name="Kasuga D."/>
            <person name="Oba Y."/>
            <person name="Hase S."/>
            <person name="Sato K."/>
            <person name="Oba Y."/>
            <person name="Sakakibara Y."/>
        </authorList>
    </citation>
    <scope>NUCLEOTIDE SEQUENCE</scope>
</reference>
<dbReference type="SMART" id="SM00184">
    <property type="entry name" value="RING"/>
    <property type="match status" value="1"/>
</dbReference>
<dbReference type="InterPro" id="IPR018957">
    <property type="entry name" value="Znf_C3HC4_RING-type"/>
</dbReference>
<organism evidence="7 8">
    <name type="scientific">Mycena chlorophos</name>
    <name type="common">Agaric fungus</name>
    <name type="synonym">Agaricus chlorophos</name>
    <dbReference type="NCBI Taxonomy" id="658473"/>
    <lineage>
        <taxon>Eukaryota</taxon>
        <taxon>Fungi</taxon>
        <taxon>Dikarya</taxon>
        <taxon>Basidiomycota</taxon>
        <taxon>Agaricomycotina</taxon>
        <taxon>Agaricomycetes</taxon>
        <taxon>Agaricomycetidae</taxon>
        <taxon>Agaricales</taxon>
        <taxon>Marasmiineae</taxon>
        <taxon>Mycenaceae</taxon>
        <taxon>Mycena</taxon>
    </lineage>
</organism>
<accession>A0ABQ0L7H9</accession>
<evidence type="ECO:0000256" key="4">
    <source>
        <dbReference type="PROSITE-ProRule" id="PRU00175"/>
    </source>
</evidence>
<dbReference type="EMBL" id="DF843160">
    <property type="protein sequence ID" value="GAT47123.1"/>
    <property type="molecule type" value="Genomic_DNA"/>
</dbReference>
<dbReference type="InterPro" id="IPR013083">
    <property type="entry name" value="Znf_RING/FYVE/PHD"/>
</dbReference>
<evidence type="ECO:0000256" key="1">
    <source>
        <dbReference type="ARBA" id="ARBA00022723"/>
    </source>
</evidence>
<keyword evidence="3" id="KW-0862">Zinc</keyword>
<evidence type="ECO:0000256" key="5">
    <source>
        <dbReference type="SAM" id="MobiDB-lite"/>
    </source>
</evidence>
<evidence type="ECO:0000313" key="7">
    <source>
        <dbReference type="EMBL" id="GAT47123.1"/>
    </source>
</evidence>
<gene>
    <name evidence="7" type="ORF">MCHLO_04604</name>
</gene>
<proteinExistence type="predicted"/>
<keyword evidence="8" id="KW-1185">Reference proteome</keyword>
<dbReference type="InterPro" id="IPR049627">
    <property type="entry name" value="SLX8"/>
</dbReference>
<feature type="region of interest" description="Disordered" evidence="5">
    <location>
        <begin position="1"/>
        <end position="128"/>
    </location>
</feature>
<protein>
    <recommendedName>
        <fullName evidence="6">RING-type domain-containing protein</fullName>
    </recommendedName>
</protein>
<dbReference type="Pfam" id="PF00097">
    <property type="entry name" value="zf-C3HC4"/>
    <property type="match status" value="1"/>
</dbReference>
<dbReference type="PROSITE" id="PS50089">
    <property type="entry name" value="ZF_RING_2"/>
    <property type="match status" value="1"/>
</dbReference>
<keyword evidence="2 4" id="KW-0863">Zinc-finger</keyword>
<dbReference type="InterPro" id="IPR001841">
    <property type="entry name" value="Znf_RING"/>
</dbReference>
<dbReference type="Gene3D" id="3.30.40.10">
    <property type="entry name" value="Zinc/RING finger domain, C3HC4 (zinc finger)"/>
    <property type="match status" value="1"/>
</dbReference>
<name>A0ABQ0L7H9_MYCCL</name>
<evidence type="ECO:0000259" key="6">
    <source>
        <dbReference type="PROSITE" id="PS50089"/>
    </source>
</evidence>
<dbReference type="Proteomes" id="UP000815677">
    <property type="component" value="Unassembled WGS sequence"/>
</dbReference>
<evidence type="ECO:0000313" key="8">
    <source>
        <dbReference type="Proteomes" id="UP000815677"/>
    </source>
</evidence>